<organism evidence="4 5">
    <name type="scientific">Blautia segnis</name>
    <dbReference type="NCBI Taxonomy" id="2763030"/>
    <lineage>
        <taxon>Bacteria</taxon>
        <taxon>Bacillati</taxon>
        <taxon>Bacillota</taxon>
        <taxon>Clostridia</taxon>
        <taxon>Lachnospirales</taxon>
        <taxon>Lachnospiraceae</taxon>
        <taxon>Blautia</taxon>
    </lineage>
</organism>
<accession>A0A8I0AIR6</accession>
<name>A0A8I0AIR6_9FIRM</name>
<dbReference type="Pfam" id="PF18160">
    <property type="entry name" value="SLATT_5"/>
    <property type="match status" value="1"/>
</dbReference>
<evidence type="ECO:0000313" key="4">
    <source>
        <dbReference type="EMBL" id="MBC5651078.1"/>
    </source>
</evidence>
<dbReference type="NCBIfam" id="NF033631">
    <property type="entry name" value="SLATT_5"/>
    <property type="match status" value="1"/>
</dbReference>
<dbReference type="EMBL" id="JACOOT010000018">
    <property type="protein sequence ID" value="MBC5651078.1"/>
    <property type="molecule type" value="Genomic_DNA"/>
</dbReference>
<evidence type="ECO:0000259" key="3">
    <source>
        <dbReference type="Pfam" id="PF18160"/>
    </source>
</evidence>
<feature type="transmembrane region" description="Helical" evidence="2">
    <location>
        <begin position="190"/>
        <end position="212"/>
    </location>
</feature>
<evidence type="ECO:0000256" key="2">
    <source>
        <dbReference type="SAM" id="Phobius"/>
    </source>
</evidence>
<keyword evidence="2" id="KW-0472">Membrane</keyword>
<gene>
    <name evidence="4" type="ORF">H8S54_08155</name>
</gene>
<evidence type="ECO:0000256" key="1">
    <source>
        <dbReference type="SAM" id="Coils"/>
    </source>
</evidence>
<protein>
    <submittedName>
        <fullName evidence="4">SLATT domain-containing protein</fullName>
    </submittedName>
</protein>
<dbReference type="Proteomes" id="UP000652847">
    <property type="component" value="Unassembled WGS sequence"/>
</dbReference>
<proteinExistence type="predicted"/>
<keyword evidence="5" id="KW-1185">Reference proteome</keyword>
<feature type="transmembrane region" description="Helical" evidence="2">
    <location>
        <begin position="37"/>
        <end position="55"/>
    </location>
</feature>
<sequence>MNENKNYNDKNKMYDIMNTTQSNYSNMLKRLQIRKSFSNFVITYYSITLIVYTLTAEFFPDKFNTELSNYFNIILSIVVLTYSLIITNAKYSERIQAAERVLNEVKAKKRELTEGNVAEKRKEYENIMSKAEYRSEIDFFRTLKQKCKKNDVCWLRYKKGLEKMEDRDEADKLKEYLSENFPLTQQLKIFLQYVGEGIIVIIPIFIFILCFID</sequence>
<feature type="domain" description="SMODS and SLOG-associating 2TM effector" evidence="3">
    <location>
        <begin position="10"/>
        <end position="164"/>
    </location>
</feature>
<dbReference type="InterPro" id="IPR041115">
    <property type="entry name" value="SLATT_5"/>
</dbReference>
<feature type="transmembrane region" description="Helical" evidence="2">
    <location>
        <begin position="67"/>
        <end position="86"/>
    </location>
</feature>
<keyword evidence="2" id="KW-1133">Transmembrane helix</keyword>
<evidence type="ECO:0000313" key="5">
    <source>
        <dbReference type="Proteomes" id="UP000652847"/>
    </source>
</evidence>
<dbReference type="AlphaFoldDB" id="A0A8I0AIR6"/>
<keyword evidence="2" id="KW-0812">Transmembrane</keyword>
<comment type="caution">
    <text evidence="4">The sequence shown here is derived from an EMBL/GenBank/DDBJ whole genome shotgun (WGS) entry which is preliminary data.</text>
</comment>
<reference evidence="4 5" key="1">
    <citation type="submission" date="2020-08" db="EMBL/GenBank/DDBJ databases">
        <title>Genome public.</title>
        <authorList>
            <person name="Liu C."/>
            <person name="Sun Q."/>
        </authorList>
    </citation>
    <scope>NUCLEOTIDE SEQUENCE [LARGE SCALE GENOMIC DNA]</scope>
    <source>
        <strain evidence="4 5">BX17</strain>
    </source>
</reference>
<feature type="coiled-coil region" evidence="1">
    <location>
        <begin position="88"/>
        <end position="115"/>
    </location>
</feature>
<keyword evidence="1" id="KW-0175">Coiled coil</keyword>
<dbReference type="RefSeq" id="WP_186901242.1">
    <property type="nucleotide sequence ID" value="NZ_JACOOT010000018.1"/>
</dbReference>